<evidence type="ECO:0008006" key="4">
    <source>
        <dbReference type="Google" id="ProtNLM"/>
    </source>
</evidence>
<dbReference type="EMBL" id="JADJNC010000010">
    <property type="protein sequence ID" value="MBK7422953.1"/>
    <property type="molecule type" value="Genomic_DNA"/>
</dbReference>
<feature type="chain" id="PRO_5039435680" description="Lipoprotein" evidence="1">
    <location>
        <begin position="24"/>
        <end position="153"/>
    </location>
</feature>
<reference evidence="2" key="1">
    <citation type="submission" date="2020-10" db="EMBL/GenBank/DDBJ databases">
        <title>Connecting structure to function with the recovery of over 1000 high-quality activated sludge metagenome-assembled genomes encoding full-length rRNA genes using long-read sequencing.</title>
        <authorList>
            <person name="Singleton C.M."/>
            <person name="Petriglieri F."/>
            <person name="Kristensen J.M."/>
            <person name="Kirkegaard R.H."/>
            <person name="Michaelsen T.Y."/>
            <person name="Andersen M.H."/>
            <person name="Karst S.M."/>
            <person name="Dueholm M.S."/>
            <person name="Nielsen P.H."/>
            <person name="Albertsen M."/>
        </authorList>
    </citation>
    <scope>NUCLEOTIDE SEQUENCE</scope>
    <source>
        <strain evidence="2">EsbW_18-Q3-R4-48_MAXAC.044</strain>
    </source>
</reference>
<dbReference type="AlphaFoldDB" id="A0A9D7FBT3"/>
<name>A0A9D7FBT3_9RHOO</name>
<keyword evidence="1" id="KW-0732">Signal</keyword>
<evidence type="ECO:0000313" key="3">
    <source>
        <dbReference type="Proteomes" id="UP000886602"/>
    </source>
</evidence>
<protein>
    <recommendedName>
        <fullName evidence="4">Lipoprotein</fullName>
    </recommendedName>
</protein>
<accession>A0A9D7FBT3</accession>
<sequence>MSVTRLLALLLLPFLVACSDQRAAFEINGSSTNTLTLIRVTSFPWEKTAKYSIVAARMPDCMRRHPMSTAGLDARVEVYSPGNEAWILKQDGRMFVVETRTCEGFASLDKVPEGGMGPLMGTFEMRKDTLVFVAAPKVEPPPQPVAVPAPAAN</sequence>
<gene>
    <name evidence="2" type="ORF">IPJ48_07590</name>
</gene>
<feature type="signal peptide" evidence="1">
    <location>
        <begin position="1"/>
        <end position="23"/>
    </location>
</feature>
<evidence type="ECO:0000256" key="1">
    <source>
        <dbReference type="SAM" id="SignalP"/>
    </source>
</evidence>
<dbReference type="Proteomes" id="UP000886602">
    <property type="component" value="Unassembled WGS sequence"/>
</dbReference>
<organism evidence="2 3">
    <name type="scientific">Candidatus Propionivibrio dominans</name>
    <dbReference type="NCBI Taxonomy" id="2954373"/>
    <lineage>
        <taxon>Bacteria</taxon>
        <taxon>Pseudomonadati</taxon>
        <taxon>Pseudomonadota</taxon>
        <taxon>Betaproteobacteria</taxon>
        <taxon>Rhodocyclales</taxon>
        <taxon>Rhodocyclaceae</taxon>
        <taxon>Propionivibrio</taxon>
    </lineage>
</organism>
<evidence type="ECO:0000313" key="2">
    <source>
        <dbReference type="EMBL" id="MBK7422953.1"/>
    </source>
</evidence>
<comment type="caution">
    <text evidence="2">The sequence shown here is derived from an EMBL/GenBank/DDBJ whole genome shotgun (WGS) entry which is preliminary data.</text>
</comment>
<dbReference type="PROSITE" id="PS51257">
    <property type="entry name" value="PROKAR_LIPOPROTEIN"/>
    <property type="match status" value="1"/>
</dbReference>
<proteinExistence type="predicted"/>